<dbReference type="EMBL" id="CADCVT010000344">
    <property type="protein sequence ID" value="CAA9524371.1"/>
    <property type="molecule type" value="Genomic_DNA"/>
</dbReference>
<proteinExistence type="predicted"/>
<reference evidence="2" key="1">
    <citation type="submission" date="2020-02" db="EMBL/GenBank/DDBJ databases">
        <authorList>
            <person name="Meier V. D."/>
        </authorList>
    </citation>
    <scope>NUCLEOTIDE SEQUENCE</scope>
    <source>
        <strain evidence="2">AVDCRST_MAG85</strain>
    </source>
</reference>
<name>A0A6J4TIG0_9ACTN</name>
<protein>
    <submittedName>
        <fullName evidence="2">Uncharacterized protein</fullName>
    </submittedName>
</protein>
<accession>A0A6J4TIG0</accession>
<gene>
    <name evidence="2" type="ORF">AVDCRST_MAG85-3099</name>
</gene>
<feature type="non-terminal residue" evidence="2">
    <location>
        <position position="45"/>
    </location>
</feature>
<evidence type="ECO:0000313" key="2">
    <source>
        <dbReference type="EMBL" id="CAA9524371.1"/>
    </source>
</evidence>
<organism evidence="2">
    <name type="scientific">uncultured Solirubrobacteraceae bacterium</name>
    <dbReference type="NCBI Taxonomy" id="1162706"/>
    <lineage>
        <taxon>Bacteria</taxon>
        <taxon>Bacillati</taxon>
        <taxon>Actinomycetota</taxon>
        <taxon>Thermoleophilia</taxon>
        <taxon>Solirubrobacterales</taxon>
        <taxon>Solirubrobacteraceae</taxon>
        <taxon>environmental samples</taxon>
    </lineage>
</organism>
<feature type="region of interest" description="Disordered" evidence="1">
    <location>
        <begin position="23"/>
        <end position="45"/>
    </location>
</feature>
<evidence type="ECO:0000256" key="1">
    <source>
        <dbReference type="SAM" id="MobiDB-lite"/>
    </source>
</evidence>
<dbReference type="AlphaFoldDB" id="A0A6J4TIG0"/>
<sequence length="45" mass="5153">ARDLSRLHAEALASGVELRVARTGRPRRVARAGRRDRRHPPRRSL</sequence>
<feature type="non-terminal residue" evidence="2">
    <location>
        <position position="1"/>
    </location>
</feature>